<evidence type="ECO:0000313" key="15">
    <source>
        <dbReference type="WBParaSite" id="HNAJ_0000159001-mRNA-1"/>
    </source>
</evidence>
<evidence type="ECO:0000256" key="8">
    <source>
        <dbReference type="ARBA" id="ARBA00022989"/>
    </source>
</evidence>
<keyword evidence="4 10" id="KW-0812">Transmembrane</keyword>
<dbReference type="GO" id="GO:0006888">
    <property type="term" value="P:endoplasmic reticulum to Golgi vesicle-mediated transport"/>
    <property type="evidence" value="ECO:0007669"/>
    <property type="project" value="TreeGrafter"/>
</dbReference>
<comment type="subcellular location">
    <subcellularLocation>
        <location evidence="1">Endoplasmic reticulum membrane</location>
        <topology evidence="1">Multi-pass membrane protein</topology>
    </subcellularLocation>
</comment>
<dbReference type="GO" id="GO:0006505">
    <property type="term" value="P:GPI anchor metabolic process"/>
    <property type="evidence" value="ECO:0007669"/>
    <property type="project" value="TreeGrafter"/>
</dbReference>
<dbReference type="PANTHER" id="PTHR15495">
    <property type="entry name" value="NEGATIVE REGULATOR OF VESICLE FORMATION-RELATED"/>
    <property type="match status" value="1"/>
</dbReference>
<dbReference type="Gene3D" id="3.90.70.10">
    <property type="entry name" value="Cysteine proteinases"/>
    <property type="match status" value="1"/>
</dbReference>
<reference evidence="13 14" key="2">
    <citation type="submission" date="2018-11" db="EMBL/GenBank/DDBJ databases">
        <authorList>
            <consortium name="Pathogen Informatics"/>
        </authorList>
    </citation>
    <scope>NUCLEOTIDE SEQUENCE [LARGE SCALE GENOMIC DNA]</scope>
</reference>
<evidence type="ECO:0000259" key="12">
    <source>
        <dbReference type="PROSITE" id="PS50235"/>
    </source>
</evidence>
<dbReference type="Proteomes" id="UP000278807">
    <property type="component" value="Unassembled WGS sequence"/>
</dbReference>
<sequence length="833" mass="93431">MTRKNKKSVAERNKQSLLNGRPNSDNGDTQPAPTNSVSSAEIELSLFRTIENIRNELLNSKYSSTRTLSLIYPDFPPCPRYRLQPRGLINARGICYLISSIQALFSLPPFIALLHHISISIHNLFDQPGQLRDIWKESDSTTVALLRSLLLLLDEMVPYRPGNDATGEPDLPHEFGFLPTQKALQLDPKLFSILTFEPGQQDAGDCMSRIITQLHEEMATLLRKFKPAELVNELSDQLEDDGWFTVSAKGKKIKEAKVARVDNGEVTPISLLFGGTLVIRSSYKKSPKLAEKSDIGMKERFFVLPLEILDNRIGTLEECLKFLSKGEILSDFKDPETGQCVVMNRRVFIDYLPPILMLQLNRFFYSPEHGRIEKVLKAIPIKRHLIIGKDIVSNEHTFSIGQGSYELKAVIFHLGYTAERGHYTVATLSPESSGSEVLYFDDINVFQFGDRSEKYWEDLFSSHRPFDVRGSQFGMLKPPPSEKGKPGPRITEQPRTPYILVTLPVLFIPGSQGDINQIRSIASIASELYLINKLNFSFEFFSLNFFEDSSAVSTEILERQSKCVASLIPFIYSLFSKKPAPILIIGHSMGGLVAHHALSSATFDPSLVNTVITIASPLKSPVISLGYNLQSFYTRVHDFWKKEALHPKYSHITYLSITGGVSDHLVWDGLGTLGLPADRAFHLPTQAVNRVWLTCDHLCILWCRQLLMQIDKAIFDIVNATERAYLNSQDRIRTLKNILLSRSVPIEPSRSPPGRVAASSALSPVGVNKHCKWIDRSGGSSGVFVTRMTSVCTYLKVGPIRGHQNERLMLLANSVSCANTSCHHICHCQCLWN</sequence>
<evidence type="ECO:0000313" key="13">
    <source>
        <dbReference type="EMBL" id="VDN97448.1"/>
    </source>
</evidence>
<evidence type="ECO:0000256" key="1">
    <source>
        <dbReference type="ARBA" id="ARBA00004477"/>
    </source>
</evidence>
<keyword evidence="7 10" id="KW-0653">Protein transport</keyword>
<dbReference type="PROSITE" id="PS00973">
    <property type="entry name" value="USP_2"/>
    <property type="match status" value="1"/>
</dbReference>
<dbReference type="InterPro" id="IPR029058">
    <property type="entry name" value="AB_hydrolase_fold"/>
</dbReference>
<dbReference type="Pfam" id="PF07819">
    <property type="entry name" value="PGAP1"/>
    <property type="match status" value="1"/>
</dbReference>
<gene>
    <name evidence="13" type="ORF">HNAJ_LOCUS1589</name>
</gene>
<evidence type="ECO:0000256" key="2">
    <source>
        <dbReference type="ARBA" id="ARBA00006931"/>
    </source>
</evidence>
<comment type="similarity">
    <text evidence="2 10">Belongs to the GPI inositol-deacylase family.</text>
</comment>
<keyword evidence="6 10" id="KW-0256">Endoplasmic reticulum</keyword>
<evidence type="ECO:0000256" key="6">
    <source>
        <dbReference type="ARBA" id="ARBA00022824"/>
    </source>
</evidence>
<evidence type="ECO:0000256" key="7">
    <source>
        <dbReference type="ARBA" id="ARBA00022927"/>
    </source>
</evidence>
<feature type="compositionally biased region" description="Polar residues" evidence="11">
    <location>
        <begin position="15"/>
        <end position="37"/>
    </location>
</feature>
<evidence type="ECO:0000256" key="5">
    <source>
        <dbReference type="ARBA" id="ARBA00022801"/>
    </source>
</evidence>
<evidence type="ECO:0000256" key="11">
    <source>
        <dbReference type="SAM" id="MobiDB-lite"/>
    </source>
</evidence>
<keyword evidence="9 10" id="KW-0472">Membrane</keyword>
<dbReference type="EC" id="3.1.-.-" evidence="10"/>
<dbReference type="InterPro" id="IPR038765">
    <property type="entry name" value="Papain-like_cys_pep_sf"/>
</dbReference>
<dbReference type="Gene3D" id="3.40.50.1820">
    <property type="entry name" value="alpha/beta hydrolase"/>
    <property type="match status" value="1"/>
</dbReference>
<comment type="caution">
    <text evidence="10">Lacks conserved residue(s) required for the propagation of feature annotation.</text>
</comment>
<dbReference type="GO" id="GO:0050185">
    <property type="term" value="F:phosphatidylinositol deacylase activity"/>
    <property type="evidence" value="ECO:0007669"/>
    <property type="project" value="TreeGrafter"/>
</dbReference>
<protein>
    <recommendedName>
        <fullName evidence="10">GPI inositol-deacylase</fullName>
        <ecNumber evidence="10">3.1.-.-</ecNumber>
    </recommendedName>
</protein>
<dbReference type="CDD" id="cd02257">
    <property type="entry name" value="Peptidase_C19"/>
    <property type="match status" value="1"/>
</dbReference>
<dbReference type="EMBL" id="UZAE01000635">
    <property type="protein sequence ID" value="VDN97448.1"/>
    <property type="molecule type" value="Genomic_DNA"/>
</dbReference>
<reference evidence="15" key="1">
    <citation type="submission" date="2017-02" db="UniProtKB">
        <authorList>
            <consortium name="WormBaseParasite"/>
        </authorList>
    </citation>
    <scope>IDENTIFICATION</scope>
</reference>
<name>A0A0R3T3K1_RODNA</name>
<dbReference type="SUPFAM" id="SSF53474">
    <property type="entry name" value="alpha/beta-Hydrolases"/>
    <property type="match status" value="1"/>
</dbReference>
<feature type="region of interest" description="Disordered" evidence="11">
    <location>
        <begin position="1"/>
        <end position="37"/>
    </location>
</feature>
<evidence type="ECO:0000256" key="9">
    <source>
        <dbReference type="ARBA" id="ARBA00023136"/>
    </source>
</evidence>
<dbReference type="WBParaSite" id="HNAJ_0000159001-mRNA-1">
    <property type="protein sequence ID" value="HNAJ_0000159001-mRNA-1"/>
    <property type="gene ID" value="HNAJ_0000159001"/>
</dbReference>
<feature type="domain" description="USP" evidence="12">
    <location>
        <begin position="86"/>
        <end position="463"/>
    </location>
</feature>
<proteinExistence type="inferred from homology"/>
<accession>A0A0R3T3K1</accession>
<dbReference type="AlphaFoldDB" id="A0A0R3T3K1"/>
<dbReference type="Pfam" id="PF00443">
    <property type="entry name" value="UCH"/>
    <property type="match status" value="1"/>
</dbReference>
<dbReference type="GO" id="GO:0015031">
    <property type="term" value="P:protein transport"/>
    <property type="evidence" value="ECO:0007669"/>
    <property type="project" value="UniProtKB-KW"/>
</dbReference>
<keyword evidence="3 10" id="KW-0813">Transport</keyword>
<dbReference type="InterPro" id="IPR039529">
    <property type="entry name" value="PGAP1/BST1"/>
</dbReference>
<dbReference type="SUPFAM" id="SSF54001">
    <property type="entry name" value="Cysteine proteinases"/>
    <property type="match status" value="1"/>
</dbReference>
<evidence type="ECO:0000256" key="3">
    <source>
        <dbReference type="ARBA" id="ARBA00022448"/>
    </source>
</evidence>
<dbReference type="STRING" id="102285.A0A0R3T3K1"/>
<dbReference type="InterPro" id="IPR028889">
    <property type="entry name" value="USP"/>
</dbReference>
<evidence type="ECO:0000313" key="14">
    <source>
        <dbReference type="Proteomes" id="UP000278807"/>
    </source>
</evidence>
<dbReference type="InterPro" id="IPR001394">
    <property type="entry name" value="Peptidase_C19_UCH"/>
</dbReference>
<feature type="transmembrane region" description="Helical" evidence="10">
    <location>
        <begin position="94"/>
        <end position="114"/>
    </location>
</feature>
<dbReference type="PANTHER" id="PTHR15495:SF7">
    <property type="entry name" value="GPI INOSITOL-DEACYLASE"/>
    <property type="match status" value="1"/>
</dbReference>
<dbReference type="OrthoDB" id="429671at2759"/>
<dbReference type="InterPro" id="IPR012908">
    <property type="entry name" value="PGAP1-ab_dom-like"/>
</dbReference>
<evidence type="ECO:0000256" key="4">
    <source>
        <dbReference type="ARBA" id="ARBA00022692"/>
    </source>
</evidence>
<evidence type="ECO:0000256" key="10">
    <source>
        <dbReference type="RuleBase" id="RU365011"/>
    </source>
</evidence>
<keyword evidence="14" id="KW-1185">Reference proteome</keyword>
<dbReference type="GO" id="GO:0005789">
    <property type="term" value="C:endoplasmic reticulum membrane"/>
    <property type="evidence" value="ECO:0007669"/>
    <property type="project" value="UniProtKB-SubCell"/>
</dbReference>
<dbReference type="GO" id="GO:0016579">
    <property type="term" value="P:protein deubiquitination"/>
    <property type="evidence" value="ECO:0007669"/>
    <property type="project" value="InterPro"/>
</dbReference>
<dbReference type="InterPro" id="IPR018200">
    <property type="entry name" value="USP_CS"/>
</dbReference>
<comment type="function">
    <text evidence="10">Involved in inositol deacylation of GPI-anchored proteins which plays important roles in the quality control and ER-associated degradation of GPI-anchored proteins.</text>
</comment>
<keyword evidence="8 10" id="KW-1133">Transmembrane helix</keyword>
<dbReference type="GO" id="GO:0004843">
    <property type="term" value="F:cysteine-type deubiquitinase activity"/>
    <property type="evidence" value="ECO:0007669"/>
    <property type="project" value="InterPro"/>
</dbReference>
<dbReference type="PROSITE" id="PS50235">
    <property type="entry name" value="USP_3"/>
    <property type="match status" value="1"/>
</dbReference>
<organism evidence="15">
    <name type="scientific">Rodentolepis nana</name>
    <name type="common">Dwarf tapeworm</name>
    <name type="synonym">Hymenolepis nana</name>
    <dbReference type="NCBI Taxonomy" id="102285"/>
    <lineage>
        <taxon>Eukaryota</taxon>
        <taxon>Metazoa</taxon>
        <taxon>Spiralia</taxon>
        <taxon>Lophotrochozoa</taxon>
        <taxon>Platyhelminthes</taxon>
        <taxon>Cestoda</taxon>
        <taxon>Eucestoda</taxon>
        <taxon>Cyclophyllidea</taxon>
        <taxon>Hymenolepididae</taxon>
        <taxon>Rodentolepis</taxon>
    </lineage>
</organism>
<keyword evidence="5 10" id="KW-0378">Hydrolase</keyword>